<proteinExistence type="predicted"/>
<feature type="non-terminal residue" evidence="1">
    <location>
        <position position="1"/>
    </location>
</feature>
<name>A0A6J4L7C6_9CHLR</name>
<evidence type="ECO:0000313" key="1">
    <source>
        <dbReference type="EMBL" id="CAA9324516.1"/>
    </source>
</evidence>
<protein>
    <submittedName>
        <fullName evidence="1">Uncharacterized protein</fullName>
    </submittedName>
</protein>
<dbReference type="EMBL" id="CADCTR010001987">
    <property type="protein sequence ID" value="CAA9324516.1"/>
    <property type="molecule type" value="Genomic_DNA"/>
</dbReference>
<sequence length="33" mass="3612">GGVRRGFWACAHALRGRPVRGRFSAQASRSQRG</sequence>
<dbReference type="AlphaFoldDB" id="A0A6J4L7C6"/>
<organism evidence="1">
    <name type="scientific">uncultured Chloroflexia bacterium</name>
    <dbReference type="NCBI Taxonomy" id="1672391"/>
    <lineage>
        <taxon>Bacteria</taxon>
        <taxon>Bacillati</taxon>
        <taxon>Chloroflexota</taxon>
        <taxon>Chloroflexia</taxon>
        <taxon>environmental samples</taxon>
    </lineage>
</organism>
<feature type="non-terminal residue" evidence="1">
    <location>
        <position position="33"/>
    </location>
</feature>
<accession>A0A6J4L7C6</accession>
<gene>
    <name evidence="1" type="ORF">AVDCRST_MAG93-5908</name>
</gene>
<reference evidence="1" key="1">
    <citation type="submission" date="2020-02" db="EMBL/GenBank/DDBJ databases">
        <authorList>
            <person name="Meier V. D."/>
        </authorList>
    </citation>
    <scope>NUCLEOTIDE SEQUENCE</scope>
    <source>
        <strain evidence="1">AVDCRST_MAG93</strain>
    </source>
</reference>